<proteinExistence type="predicted"/>
<feature type="compositionally biased region" description="Low complexity" evidence="1">
    <location>
        <begin position="52"/>
        <end position="66"/>
    </location>
</feature>
<evidence type="ECO:0000313" key="2">
    <source>
        <dbReference type="EMBL" id="GGL66287.1"/>
    </source>
</evidence>
<name>A0ABQ2FYE6_9DEIO</name>
<reference evidence="3" key="1">
    <citation type="journal article" date="2019" name="Int. J. Syst. Evol. Microbiol.">
        <title>The Global Catalogue of Microorganisms (GCM) 10K type strain sequencing project: providing services to taxonomists for standard genome sequencing and annotation.</title>
        <authorList>
            <consortium name="The Broad Institute Genomics Platform"/>
            <consortium name="The Broad Institute Genome Sequencing Center for Infectious Disease"/>
            <person name="Wu L."/>
            <person name="Ma J."/>
        </authorList>
    </citation>
    <scope>NUCLEOTIDE SEQUENCE [LARGE SCALE GENOMIC DNA]</scope>
    <source>
        <strain evidence="3">JCM 15442</strain>
    </source>
</reference>
<sequence length="262" mass="28923">MTGPKKGSRGRAPKRNTAQGRGGVTRDTVKPARERTTSRGSEVETTGSGKAGSRTGPSRTSGGRTTPGERRSGAAKTSTNPARRGPGERAVGERSAGGRGADSGGERKEGAAGRTFKPAPGRKPPPKLGRKPLPELKRVQLDAPPPDTVFLDRDGERLTFPDSNLKRAAAALLSEKKKAWRYRPFPFPLFTDSGNETAFHFDFYVYDYEDSVIRLLLVVPFESREVWDKVGRFKRQYPMYDYELWTPEKLARLSGPRGRLEF</sequence>
<feature type="region of interest" description="Disordered" evidence="1">
    <location>
        <begin position="1"/>
        <end position="147"/>
    </location>
</feature>
<dbReference type="Proteomes" id="UP000639973">
    <property type="component" value="Unassembled WGS sequence"/>
</dbReference>
<protein>
    <submittedName>
        <fullName evidence="2">Uncharacterized protein</fullName>
    </submittedName>
</protein>
<feature type="compositionally biased region" description="Basic residues" evidence="1">
    <location>
        <begin position="1"/>
        <end position="14"/>
    </location>
</feature>
<organism evidence="2 3">
    <name type="scientific">Deinococcus aerolatus</name>
    <dbReference type="NCBI Taxonomy" id="522487"/>
    <lineage>
        <taxon>Bacteria</taxon>
        <taxon>Thermotogati</taxon>
        <taxon>Deinococcota</taxon>
        <taxon>Deinococci</taxon>
        <taxon>Deinococcales</taxon>
        <taxon>Deinococcaceae</taxon>
        <taxon>Deinococcus</taxon>
    </lineage>
</organism>
<evidence type="ECO:0000313" key="3">
    <source>
        <dbReference type="Proteomes" id="UP000639973"/>
    </source>
</evidence>
<accession>A0ABQ2FYE6</accession>
<dbReference type="EMBL" id="BMOL01000001">
    <property type="protein sequence ID" value="GGL66287.1"/>
    <property type="molecule type" value="Genomic_DNA"/>
</dbReference>
<dbReference type="RefSeq" id="WP_188967822.1">
    <property type="nucleotide sequence ID" value="NZ_BMOL01000001.1"/>
</dbReference>
<keyword evidence="3" id="KW-1185">Reference proteome</keyword>
<feature type="compositionally biased region" description="Basic and acidic residues" evidence="1">
    <location>
        <begin position="27"/>
        <end position="37"/>
    </location>
</feature>
<evidence type="ECO:0000256" key="1">
    <source>
        <dbReference type="SAM" id="MobiDB-lite"/>
    </source>
</evidence>
<feature type="compositionally biased region" description="Polar residues" evidence="1">
    <location>
        <begin position="38"/>
        <end position="48"/>
    </location>
</feature>
<comment type="caution">
    <text evidence="2">The sequence shown here is derived from an EMBL/GenBank/DDBJ whole genome shotgun (WGS) entry which is preliminary data.</text>
</comment>
<gene>
    <name evidence="2" type="ORF">GCM10010840_00250</name>
</gene>